<dbReference type="NCBIfam" id="TIGR00878">
    <property type="entry name" value="purM"/>
    <property type="match status" value="1"/>
</dbReference>
<dbReference type="PANTHER" id="PTHR10520">
    <property type="entry name" value="TRIFUNCTIONAL PURINE BIOSYNTHETIC PROTEIN ADENOSINE-3-RELATED"/>
    <property type="match status" value="1"/>
</dbReference>
<evidence type="ECO:0000256" key="8">
    <source>
        <dbReference type="ARBA" id="ARBA00022741"/>
    </source>
</evidence>
<dbReference type="Pfam" id="PF02769">
    <property type="entry name" value="AIRS_C"/>
    <property type="match status" value="1"/>
</dbReference>
<dbReference type="InterPro" id="IPR004733">
    <property type="entry name" value="PurM_cligase"/>
</dbReference>
<dbReference type="PANTHER" id="PTHR10520:SF12">
    <property type="entry name" value="TRIFUNCTIONAL PURINE BIOSYNTHETIC PROTEIN ADENOSINE-3"/>
    <property type="match status" value="1"/>
</dbReference>
<dbReference type="InterPro" id="IPR036676">
    <property type="entry name" value="PurM-like_C_sf"/>
</dbReference>
<dbReference type="CDD" id="cd02196">
    <property type="entry name" value="PurM"/>
    <property type="match status" value="1"/>
</dbReference>
<dbReference type="UniPathway" id="UPA00074">
    <property type="reaction ID" value="UER00129"/>
</dbReference>
<dbReference type="Gene3D" id="3.90.650.10">
    <property type="entry name" value="PurM-like C-terminal domain"/>
    <property type="match status" value="1"/>
</dbReference>
<dbReference type="Gene3D" id="3.30.1330.10">
    <property type="entry name" value="PurM-like, N-terminal domain"/>
    <property type="match status" value="1"/>
</dbReference>
<dbReference type="InterPro" id="IPR016188">
    <property type="entry name" value="PurM-like_N"/>
</dbReference>
<dbReference type="GO" id="GO:0005524">
    <property type="term" value="F:ATP binding"/>
    <property type="evidence" value="ECO:0007669"/>
    <property type="project" value="UniProtKB-KW"/>
</dbReference>
<evidence type="ECO:0000256" key="12">
    <source>
        <dbReference type="ARBA" id="ARBA00032931"/>
    </source>
</evidence>
<dbReference type="InterPro" id="IPR010918">
    <property type="entry name" value="PurM-like_C_dom"/>
</dbReference>
<dbReference type="InterPro" id="IPR036921">
    <property type="entry name" value="PurM-like_N_sf"/>
</dbReference>
<comment type="pathway">
    <text evidence="2">Purine metabolism; IMP biosynthesis via de novo pathway; 5-amino-1-(5-phospho-D-ribosyl)imidazole from N(2)-formyl-N(1)-(5-phospho-D-ribosyl)glycinamide: step 2/2.</text>
</comment>
<name>A0A6J6TLY3_9ZZZZ</name>
<keyword evidence="8" id="KW-0547">Nucleotide-binding</keyword>
<dbReference type="FunFam" id="3.30.1330.10:FF:000001">
    <property type="entry name" value="Phosphoribosylformylglycinamidine cyclo-ligase"/>
    <property type="match status" value="1"/>
</dbReference>
<reference evidence="17" key="1">
    <citation type="submission" date="2020-05" db="EMBL/GenBank/DDBJ databases">
        <authorList>
            <person name="Chiriac C."/>
            <person name="Salcher M."/>
            <person name="Ghai R."/>
            <person name="Kavagutti S V."/>
        </authorList>
    </citation>
    <scope>NUCLEOTIDE SEQUENCE</scope>
</reference>
<keyword evidence="10" id="KW-0067">ATP-binding</keyword>
<feature type="domain" description="PurM-like C-terminal" evidence="16">
    <location>
        <begin position="180"/>
        <end position="341"/>
    </location>
</feature>
<evidence type="ECO:0000259" key="15">
    <source>
        <dbReference type="Pfam" id="PF00586"/>
    </source>
</evidence>
<dbReference type="AlphaFoldDB" id="A0A6J6TLY3"/>
<proteinExistence type="inferred from homology"/>
<dbReference type="HAMAP" id="MF_00741">
    <property type="entry name" value="AIRS"/>
    <property type="match status" value="1"/>
</dbReference>
<comment type="similarity">
    <text evidence="3">Belongs to the AIR synthase family.</text>
</comment>
<evidence type="ECO:0000256" key="3">
    <source>
        <dbReference type="ARBA" id="ARBA00010280"/>
    </source>
</evidence>
<protein>
    <recommendedName>
        <fullName evidence="5">Phosphoribosylformylglycinamidine cyclo-ligase</fullName>
        <ecNumber evidence="4">6.3.3.1</ecNumber>
    </recommendedName>
    <alternativeName>
        <fullName evidence="12">AIR synthase</fullName>
    </alternativeName>
    <alternativeName>
        <fullName evidence="13">AIRS</fullName>
    </alternativeName>
    <alternativeName>
        <fullName evidence="11">Phosphoribosyl-aminoimidazole synthetase</fullName>
    </alternativeName>
</protein>
<keyword evidence="7" id="KW-0436">Ligase</keyword>
<dbReference type="EMBL" id="CAEZYZ010000096">
    <property type="protein sequence ID" value="CAB4747755.1"/>
    <property type="molecule type" value="Genomic_DNA"/>
</dbReference>
<evidence type="ECO:0000256" key="10">
    <source>
        <dbReference type="ARBA" id="ARBA00022840"/>
    </source>
</evidence>
<evidence type="ECO:0000256" key="1">
    <source>
        <dbReference type="ARBA" id="ARBA00004496"/>
    </source>
</evidence>
<evidence type="ECO:0000259" key="16">
    <source>
        <dbReference type="Pfam" id="PF02769"/>
    </source>
</evidence>
<comment type="catalytic activity">
    <reaction evidence="14">
        <text>2-formamido-N(1)-(5-O-phospho-beta-D-ribosyl)acetamidine + ATP = 5-amino-1-(5-phospho-beta-D-ribosyl)imidazole + ADP + phosphate + H(+)</text>
        <dbReference type="Rhea" id="RHEA:23032"/>
        <dbReference type="ChEBI" id="CHEBI:15378"/>
        <dbReference type="ChEBI" id="CHEBI:30616"/>
        <dbReference type="ChEBI" id="CHEBI:43474"/>
        <dbReference type="ChEBI" id="CHEBI:137981"/>
        <dbReference type="ChEBI" id="CHEBI:147287"/>
        <dbReference type="ChEBI" id="CHEBI:456216"/>
        <dbReference type="EC" id="6.3.3.1"/>
    </reaction>
</comment>
<feature type="domain" description="PurM-like N-terminal" evidence="15">
    <location>
        <begin position="62"/>
        <end position="168"/>
    </location>
</feature>
<dbReference type="GO" id="GO:0046084">
    <property type="term" value="P:adenine biosynthetic process"/>
    <property type="evidence" value="ECO:0007669"/>
    <property type="project" value="TreeGrafter"/>
</dbReference>
<evidence type="ECO:0000256" key="2">
    <source>
        <dbReference type="ARBA" id="ARBA00004686"/>
    </source>
</evidence>
<dbReference type="GO" id="GO:0006189">
    <property type="term" value="P:'de novo' IMP biosynthetic process"/>
    <property type="evidence" value="ECO:0007669"/>
    <property type="project" value="UniProtKB-UniPathway"/>
</dbReference>
<evidence type="ECO:0000256" key="7">
    <source>
        <dbReference type="ARBA" id="ARBA00022598"/>
    </source>
</evidence>
<dbReference type="SUPFAM" id="SSF55326">
    <property type="entry name" value="PurM N-terminal domain-like"/>
    <property type="match status" value="1"/>
</dbReference>
<organism evidence="17">
    <name type="scientific">freshwater metagenome</name>
    <dbReference type="NCBI Taxonomy" id="449393"/>
    <lineage>
        <taxon>unclassified sequences</taxon>
        <taxon>metagenomes</taxon>
        <taxon>ecological metagenomes</taxon>
    </lineage>
</organism>
<dbReference type="Pfam" id="PF00586">
    <property type="entry name" value="AIRS"/>
    <property type="match status" value="1"/>
</dbReference>
<dbReference type="GO" id="GO:0005829">
    <property type="term" value="C:cytosol"/>
    <property type="evidence" value="ECO:0007669"/>
    <property type="project" value="TreeGrafter"/>
</dbReference>
<dbReference type="FunFam" id="3.90.650.10:FF:000011">
    <property type="entry name" value="Phosphoribosylformylglycinamidine cyclo-ligase"/>
    <property type="match status" value="1"/>
</dbReference>
<evidence type="ECO:0000256" key="14">
    <source>
        <dbReference type="ARBA" id="ARBA00049057"/>
    </source>
</evidence>
<evidence type="ECO:0000256" key="13">
    <source>
        <dbReference type="ARBA" id="ARBA00033093"/>
    </source>
</evidence>
<evidence type="ECO:0000313" key="17">
    <source>
        <dbReference type="EMBL" id="CAB4747755.1"/>
    </source>
</evidence>
<evidence type="ECO:0000256" key="9">
    <source>
        <dbReference type="ARBA" id="ARBA00022755"/>
    </source>
</evidence>
<accession>A0A6J6TLY3</accession>
<gene>
    <name evidence="17" type="ORF">UFOPK2810_00685</name>
</gene>
<dbReference type="GO" id="GO:0004641">
    <property type="term" value="F:phosphoribosylformylglycinamidine cyclo-ligase activity"/>
    <property type="evidence" value="ECO:0007669"/>
    <property type="project" value="UniProtKB-EC"/>
</dbReference>
<evidence type="ECO:0000256" key="5">
    <source>
        <dbReference type="ARBA" id="ARBA00020367"/>
    </source>
</evidence>
<evidence type="ECO:0000256" key="11">
    <source>
        <dbReference type="ARBA" id="ARBA00031908"/>
    </source>
</evidence>
<evidence type="ECO:0000256" key="6">
    <source>
        <dbReference type="ARBA" id="ARBA00022490"/>
    </source>
</evidence>
<dbReference type="EC" id="6.3.3.1" evidence="4"/>
<evidence type="ECO:0000256" key="4">
    <source>
        <dbReference type="ARBA" id="ARBA00013047"/>
    </source>
</evidence>
<keyword evidence="9" id="KW-0658">Purine biosynthesis</keyword>
<comment type="subcellular location">
    <subcellularLocation>
        <location evidence="1">Cytoplasm</location>
    </subcellularLocation>
</comment>
<dbReference type="SUPFAM" id="SSF56042">
    <property type="entry name" value="PurM C-terminal domain-like"/>
    <property type="match status" value="1"/>
</dbReference>
<dbReference type="GO" id="GO:0004637">
    <property type="term" value="F:phosphoribosylamine-glycine ligase activity"/>
    <property type="evidence" value="ECO:0007669"/>
    <property type="project" value="TreeGrafter"/>
</dbReference>
<sequence>MTSQPQRASSYAAAGVDVEAGERAVALMRASVEAAQRPETVGGFGGFAGLFDASALTRYRRPLLATSTDGVGTKVAVARALGIHDTIGIDLVAMVVDDLVVCGAEPLFMTDYIATGSVDPVRIAAIVSGIADGCRQAGCALLGGETAEHPGLMAPDEYDVAGAGTGVVEADRLLGPERVRSGDVVVAMASSGLHSNGYSLARYVLLGEGRLGLAAEVPDLGRTVGEELIEPTRIYSLDILALINAVEVHALSHVTGGGLAANIARVLPPTLAADIARSSWAPLPIFDLIGREGAVERGELERTFNMGIGMVAVVPPDAVEPAIALLRERGVEAWACGDLRDRLDGERGDSAAKGVEGGAVSLVGEHPAR</sequence>
<keyword evidence="6" id="KW-0963">Cytoplasm</keyword>